<proteinExistence type="predicted"/>
<sequence length="238" mass="26259">MGLHLMQRKYILDLLAKTKMLGAKPVPTPMASSSQLTINSGIPLTDAKEYHMAIGSLQYLAMTTPDIAFLVNRLSQFMHKPTDAHWQAVKRVLRYLAGTTSLGIFLRRDAPLTVHAFSDADWGRDKATYVSTNAYLIYFGGSLVSWSSKKQRSVSCSSREAEYRAVANTASELRWICSILHELGVTLPTASEHIQSGVLQVAQISGDDQLADALTKPLPPPRFTELNFKIGVKKLPPS</sequence>
<dbReference type="Proteomes" id="UP000694864">
    <property type="component" value="Chromosome 6"/>
</dbReference>
<dbReference type="CDD" id="cd09272">
    <property type="entry name" value="RNase_HI_RT_Ty1"/>
    <property type="match status" value="1"/>
</dbReference>
<gene>
    <name evidence="2" type="primary">LOC109133313</name>
</gene>
<dbReference type="GeneID" id="109133313"/>
<dbReference type="InterPro" id="IPR043502">
    <property type="entry name" value="DNA/RNA_pol_sf"/>
</dbReference>
<evidence type="ECO:0000313" key="1">
    <source>
        <dbReference type="Proteomes" id="UP000694864"/>
    </source>
</evidence>
<evidence type="ECO:0000313" key="2">
    <source>
        <dbReference type="RefSeq" id="XP_019101863.1"/>
    </source>
</evidence>
<reference evidence="1" key="1">
    <citation type="journal article" date="2014" name="Nat. Commun.">
        <title>The emerging biofuel crop Camelina sativa retains a highly undifferentiated hexaploid genome structure.</title>
        <authorList>
            <person name="Kagale S."/>
            <person name="Koh C."/>
            <person name="Nixon J."/>
            <person name="Bollina V."/>
            <person name="Clarke W.E."/>
            <person name="Tuteja R."/>
            <person name="Spillane C."/>
            <person name="Robinson S.J."/>
            <person name="Links M.G."/>
            <person name="Clarke C."/>
            <person name="Higgins E.E."/>
            <person name="Huebert T."/>
            <person name="Sharpe A.G."/>
            <person name="Parkin I.A."/>
        </authorList>
    </citation>
    <scope>NUCLEOTIDE SEQUENCE [LARGE SCALE GENOMIC DNA]</scope>
    <source>
        <strain evidence="1">cv. DH55</strain>
    </source>
</reference>
<reference evidence="2" key="2">
    <citation type="submission" date="2025-08" db="UniProtKB">
        <authorList>
            <consortium name="RefSeq"/>
        </authorList>
    </citation>
    <scope>IDENTIFICATION</scope>
    <source>
        <tissue evidence="2">Leaf</tissue>
    </source>
</reference>
<dbReference type="RefSeq" id="XP_019101863.1">
    <property type="nucleotide sequence ID" value="XM_019246318.1"/>
</dbReference>
<protein>
    <submittedName>
        <fullName evidence="2">Uncharacterized protein LOC109133313</fullName>
    </submittedName>
</protein>
<keyword evidence="1" id="KW-1185">Reference proteome</keyword>
<dbReference type="PANTHER" id="PTHR11439">
    <property type="entry name" value="GAG-POL-RELATED RETROTRANSPOSON"/>
    <property type="match status" value="1"/>
</dbReference>
<name>A0ABM1RS75_CAMSA</name>
<dbReference type="SUPFAM" id="SSF56672">
    <property type="entry name" value="DNA/RNA polymerases"/>
    <property type="match status" value="1"/>
</dbReference>
<accession>A0ABM1RS75</accession>
<dbReference type="PANTHER" id="PTHR11439:SF489">
    <property type="entry name" value="RNA-DIRECTED DNA POLYMERASE"/>
    <property type="match status" value="1"/>
</dbReference>
<organism evidence="1 2">
    <name type="scientific">Camelina sativa</name>
    <name type="common">False flax</name>
    <name type="synonym">Myagrum sativum</name>
    <dbReference type="NCBI Taxonomy" id="90675"/>
    <lineage>
        <taxon>Eukaryota</taxon>
        <taxon>Viridiplantae</taxon>
        <taxon>Streptophyta</taxon>
        <taxon>Embryophyta</taxon>
        <taxon>Tracheophyta</taxon>
        <taxon>Spermatophyta</taxon>
        <taxon>Magnoliopsida</taxon>
        <taxon>eudicotyledons</taxon>
        <taxon>Gunneridae</taxon>
        <taxon>Pentapetalae</taxon>
        <taxon>rosids</taxon>
        <taxon>malvids</taxon>
        <taxon>Brassicales</taxon>
        <taxon>Brassicaceae</taxon>
        <taxon>Camelineae</taxon>
        <taxon>Camelina</taxon>
    </lineage>
</organism>